<dbReference type="Gene3D" id="3.40.50.150">
    <property type="entry name" value="Vaccinia Virus protein VP39"/>
    <property type="match status" value="1"/>
</dbReference>
<keyword evidence="3" id="KW-0949">S-adenosyl-L-methionine</keyword>
<dbReference type="InterPro" id="IPR029063">
    <property type="entry name" value="SAM-dependent_MTases_sf"/>
</dbReference>
<reference evidence="5 6" key="1">
    <citation type="journal article" date="2019" name="Nat. Commun.">
        <title>A new type of DNA phosphorothioation-based antiviral system in archaea.</title>
        <authorList>
            <person name="Xiong L."/>
            <person name="Liu S."/>
            <person name="Chen S."/>
            <person name="Xiao Y."/>
            <person name="Zhu B."/>
            <person name="Gao Y."/>
            <person name="Zhang Y."/>
            <person name="Chen B."/>
            <person name="Luo J."/>
            <person name="Deng Z."/>
            <person name="Chen X."/>
            <person name="Wang L."/>
            <person name="Chen S."/>
        </authorList>
    </citation>
    <scope>NUCLEOTIDE SEQUENCE [LARGE SCALE GENOMIC DNA]</scope>
    <source>
        <strain evidence="5 6">CBA1105</strain>
    </source>
</reference>
<organism evidence="5 6">
    <name type="scientific">Halapricum salinum</name>
    <dbReference type="NCBI Taxonomy" id="1457250"/>
    <lineage>
        <taxon>Archaea</taxon>
        <taxon>Methanobacteriati</taxon>
        <taxon>Methanobacteriota</taxon>
        <taxon>Stenosarchaea group</taxon>
        <taxon>Halobacteria</taxon>
        <taxon>Halobacteriales</taxon>
        <taxon>Haloarculaceae</taxon>
        <taxon>Halapricum</taxon>
    </lineage>
</organism>
<dbReference type="GO" id="GO:0032259">
    <property type="term" value="P:methylation"/>
    <property type="evidence" value="ECO:0007669"/>
    <property type="project" value="UniProtKB-KW"/>
</dbReference>
<evidence type="ECO:0000313" key="6">
    <source>
        <dbReference type="Proteomes" id="UP000296706"/>
    </source>
</evidence>
<evidence type="ECO:0000259" key="4">
    <source>
        <dbReference type="Pfam" id="PF13649"/>
    </source>
</evidence>
<dbReference type="CDD" id="cd02440">
    <property type="entry name" value="AdoMet_MTases"/>
    <property type="match status" value="1"/>
</dbReference>
<feature type="domain" description="Methyltransferase" evidence="4">
    <location>
        <begin position="47"/>
        <end position="144"/>
    </location>
</feature>
<dbReference type="STRING" id="1457250.GCA_000755225_02716"/>
<dbReference type="RefSeq" id="WP_049993531.1">
    <property type="nucleotide sequence ID" value="NZ_CP031310.1"/>
</dbReference>
<evidence type="ECO:0000256" key="2">
    <source>
        <dbReference type="ARBA" id="ARBA00022679"/>
    </source>
</evidence>
<dbReference type="PANTHER" id="PTHR43464:SF19">
    <property type="entry name" value="UBIQUINONE BIOSYNTHESIS O-METHYLTRANSFERASE, MITOCHONDRIAL"/>
    <property type="match status" value="1"/>
</dbReference>
<gene>
    <name evidence="5" type="ORF">DV733_02095</name>
</gene>
<dbReference type="AlphaFoldDB" id="A0A4D6HBF6"/>
<keyword evidence="1 5" id="KW-0489">Methyltransferase</keyword>
<accession>A0A4D6HBF6</accession>
<evidence type="ECO:0000256" key="3">
    <source>
        <dbReference type="ARBA" id="ARBA00022691"/>
    </source>
</evidence>
<keyword evidence="2 5" id="KW-0808">Transferase</keyword>
<dbReference type="Pfam" id="PF13649">
    <property type="entry name" value="Methyltransf_25"/>
    <property type="match status" value="1"/>
</dbReference>
<dbReference type="SUPFAM" id="SSF53335">
    <property type="entry name" value="S-adenosyl-L-methionine-dependent methyltransferases"/>
    <property type="match status" value="1"/>
</dbReference>
<dbReference type="Proteomes" id="UP000296706">
    <property type="component" value="Chromosome"/>
</dbReference>
<dbReference type="PANTHER" id="PTHR43464">
    <property type="entry name" value="METHYLTRANSFERASE"/>
    <property type="match status" value="1"/>
</dbReference>
<evidence type="ECO:0000256" key="1">
    <source>
        <dbReference type="ARBA" id="ARBA00022603"/>
    </source>
</evidence>
<dbReference type="EMBL" id="CP031310">
    <property type="protein sequence ID" value="QCC50087.1"/>
    <property type="molecule type" value="Genomic_DNA"/>
</dbReference>
<keyword evidence="6" id="KW-1185">Reference proteome</keyword>
<sequence>MSGVSFRERPMRHVYDAAYAGVPNWDIGRPQRAFVQLLDAGLVESPVLDVGCGTGELAMFLARYDHRVLGIDLSELAITQAREKARWRRIDAEFLVWDALALDRLAAAGLSFRTVVDSAMLHILGERERDRFVDGLGAVVPQGGLYCVLGDARRSESDVYGITPGEIRRRFREVDGWEVEFAFETSFERRWSSNPAYFVGVRRV</sequence>
<dbReference type="GO" id="GO:0008168">
    <property type="term" value="F:methyltransferase activity"/>
    <property type="evidence" value="ECO:0007669"/>
    <property type="project" value="UniProtKB-KW"/>
</dbReference>
<protein>
    <submittedName>
        <fullName evidence="5">Class I SAM-dependent methyltransferase</fullName>
    </submittedName>
</protein>
<proteinExistence type="predicted"/>
<dbReference type="GeneID" id="39846620"/>
<dbReference type="KEGG" id="hsn:DV733_02095"/>
<evidence type="ECO:0000313" key="5">
    <source>
        <dbReference type="EMBL" id="QCC50087.1"/>
    </source>
</evidence>
<dbReference type="InterPro" id="IPR041698">
    <property type="entry name" value="Methyltransf_25"/>
</dbReference>
<name>A0A4D6HBF6_9EURY</name>